<dbReference type="GO" id="GO:0071013">
    <property type="term" value="C:catalytic step 2 spliceosome"/>
    <property type="evidence" value="ECO:0007669"/>
    <property type="project" value="TreeGrafter"/>
</dbReference>
<keyword evidence="3" id="KW-0507">mRNA processing</keyword>
<dbReference type="GO" id="GO:0005688">
    <property type="term" value="C:U6 snRNP"/>
    <property type="evidence" value="ECO:0007669"/>
    <property type="project" value="TreeGrafter"/>
</dbReference>
<organism evidence="10 11">
    <name type="scientific">Zingiber officinale</name>
    <name type="common">Ginger</name>
    <name type="synonym">Amomum zingiber</name>
    <dbReference type="NCBI Taxonomy" id="94328"/>
    <lineage>
        <taxon>Eukaryota</taxon>
        <taxon>Viridiplantae</taxon>
        <taxon>Streptophyta</taxon>
        <taxon>Embryophyta</taxon>
        <taxon>Tracheophyta</taxon>
        <taxon>Spermatophyta</taxon>
        <taxon>Magnoliopsida</taxon>
        <taxon>Liliopsida</taxon>
        <taxon>Zingiberales</taxon>
        <taxon>Zingiberaceae</taxon>
        <taxon>Zingiber</taxon>
    </lineage>
</organism>
<dbReference type="PANTHER" id="PTHR13829">
    <property type="entry name" value="SNRNP CORE PROTEIN FAMILY MEMBER"/>
    <property type="match status" value="1"/>
</dbReference>
<evidence type="ECO:0000256" key="2">
    <source>
        <dbReference type="ARBA" id="ARBA00006850"/>
    </source>
</evidence>
<dbReference type="InterPro" id="IPR016654">
    <property type="entry name" value="U6_snRNA_Lsm2"/>
</dbReference>
<evidence type="ECO:0000256" key="8">
    <source>
        <dbReference type="ARBA" id="ARBA00023274"/>
    </source>
</evidence>
<dbReference type="GO" id="GO:0046540">
    <property type="term" value="C:U4/U6 x U5 tri-snRNP complex"/>
    <property type="evidence" value="ECO:0007669"/>
    <property type="project" value="TreeGrafter"/>
</dbReference>
<keyword evidence="5" id="KW-0694">RNA-binding</keyword>
<evidence type="ECO:0000256" key="6">
    <source>
        <dbReference type="ARBA" id="ARBA00023187"/>
    </source>
</evidence>
<evidence type="ECO:0000256" key="3">
    <source>
        <dbReference type="ARBA" id="ARBA00022664"/>
    </source>
</evidence>
<keyword evidence="8" id="KW-0687">Ribonucleoprotein</keyword>
<evidence type="ECO:0000256" key="4">
    <source>
        <dbReference type="ARBA" id="ARBA00022728"/>
    </source>
</evidence>
<evidence type="ECO:0000256" key="5">
    <source>
        <dbReference type="ARBA" id="ARBA00022884"/>
    </source>
</evidence>
<name>A0A8J5CX43_ZINOF</name>
<sequence length="201" mass="23582">MLFFSYFKELVGKEVTVELKNDLAIRGTLHSVDQYLNIKLENIKVVDEDKYPHMLLHLSLASGIHDEETLVKAPLPFPSHRSISSGSRLALRETLDIWIYRIYVKIRGFKIRQNRRFCDNHHHVMLHMVLAVDVYSDKIKHLFDAAEGQEVARRPWGCPDLVPPPQYQNKKERKKVREVGILKKDPEAIREQIEKMERMSK</sequence>
<accession>A0A8J5CX43</accession>
<keyword evidence="7" id="KW-0539">Nucleus</keyword>
<dbReference type="Pfam" id="PF09429">
    <property type="entry name" value="Wbp11"/>
    <property type="match status" value="1"/>
</dbReference>
<evidence type="ECO:0000256" key="7">
    <source>
        <dbReference type="ARBA" id="ARBA00023242"/>
    </source>
</evidence>
<dbReference type="SUPFAM" id="SSF50182">
    <property type="entry name" value="Sm-like ribonucleoproteins"/>
    <property type="match status" value="1"/>
</dbReference>
<dbReference type="SMART" id="SM00651">
    <property type="entry name" value="Sm"/>
    <property type="match status" value="1"/>
</dbReference>
<dbReference type="InterPro" id="IPR047575">
    <property type="entry name" value="Sm"/>
</dbReference>
<dbReference type="InterPro" id="IPR019007">
    <property type="entry name" value="Wbp11/ELF5/Saf1_N"/>
</dbReference>
<dbReference type="AlphaFoldDB" id="A0A8J5CX43"/>
<dbReference type="InterPro" id="IPR001163">
    <property type="entry name" value="Sm_dom_euk/arc"/>
</dbReference>
<keyword evidence="11" id="KW-1185">Reference proteome</keyword>
<protein>
    <recommendedName>
        <fullName evidence="9">Sm domain-containing protein</fullName>
    </recommendedName>
</protein>
<dbReference type="PANTHER" id="PTHR13829:SF2">
    <property type="entry name" value="U6 SNRNA-ASSOCIATED SM-LIKE PROTEIN LSM2"/>
    <property type="match status" value="1"/>
</dbReference>
<gene>
    <name evidence="10" type="ORF">ZIOFF_067324</name>
</gene>
<dbReference type="Gene3D" id="2.30.30.100">
    <property type="match status" value="1"/>
</dbReference>
<reference evidence="10 11" key="1">
    <citation type="submission" date="2020-08" db="EMBL/GenBank/DDBJ databases">
        <title>Plant Genome Project.</title>
        <authorList>
            <person name="Zhang R.-G."/>
        </authorList>
    </citation>
    <scope>NUCLEOTIDE SEQUENCE [LARGE SCALE GENOMIC DNA]</scope>
    <source>
        <tissue evidence="10">Rhizome</tissue>
    </source>
</reference>
<dbReference type="GO" id="GO:1990726">
    <property type="term" value="C:Lsm1-7-Pat1 complex"/>
    <property type="evidence" value="ECO:0007669"/>
    <property type="project" value="TreeGrafter"/>
</dbReference>
<comment type="caution">
    <text evidence="10">The sequence shown here is derived from an EMBL/GenBank/DDBJ whole genome shotgun (WGS) entry which is preliminary data.</text>
</comment>
<comment type="similarity">
    <text evidence="2">Belongs to the snRNP Sm proteins family.</text>
</comment>
<dbReference type="EMBL" id="JACMSC010000019">
    <property type="protein sequence ID" value="KAG6473408.1"/>
    <property type="molecule type" value="Genomic_DNA"/>
</dbReference>
<evidence type="ECO:0000256" key="1">
    <source>
        <dbReference type="ARBA" id="ARBA00004123"/>
    </source>
</evidence>
<dbReference type="GO" id="GO:0000932">
    <property type="term" value="C:P-body"/>
    <property type="evidence" value="ECO:0007669"/>
    <property type="project" value="TreeGrafter"/>
</dbReference>
<feature type="domain" description="Sm" evidence="9">
    <location>
        <begin position="2"/>
        <end position="70"/>
    </location>
</feature>
<dbReference type="Proteomes" id="UP000734854">
    <property type="component" value="Unassembled WGS sequence"/>
</dbReference>
<dbReference type="GO" id="GO:0000398">
    <property type="term" value="P:mRNA splicing, via spliceosome"/>
    <property type="evidence" value="ECO:0007669"/>
    <property type="project" value="TreeGrafter"/>
</dbReference>
<keyword evidence="4" id="KW-0747">Spliceosome</keyword>
<dbReference type="Pfam" id="PF01423">
    <property type="entry name" value="LSM"/>
    <property type="match status" value="1"/>
</dbReference>
<dbReference type="InterPro" id="IPR010920">
    <property type="entry name" value="LSM_dom_sf"/>
</dbReference>
<comment type="subcellular location">
    <subcellularLocation>
        <location evidence="1">Nucleus</location>
    </subcellularLocation>
</comment>
<dbReference type="GO" id="GO:0071011">
    <property type="term" value="C:precatalytic spliceosome"/>
    <property type="evidence" value="ECO:0007669"/>
    <property type="project" value="TreeGrafter"/>
</dbReference>
<keyword evidence="6" id="KW-0508">mRNA splicing</keyword>
<evidence type="ECO:0000313" key="10">
    <source>
        <dbReference type="EMBL" id="KAG6473408.1"/>
    </source>
</evidence>
<evidence type="ECO:0000313" key="11">
    <source>
        <dbReference type="Proteomes" id="UP000734854"/>
    </source>
</evidence>
<dbReference type="GO" id="GO:0003723">
    <property type="term" value="F:RNA binding"/>
    <property type="evidence" value="ECO:0007669"/>
    <property type="project" value="UniProtKB-KW"/>
</dbReference>
<proteinExistence type="inferred from homology"/>
<dbReference type="PROSITE" id="PS52002">
    <property type="entry name" value="SM"/>
    <property type="match status" value="1"/>
</dbReference>
<evidence type="ECO:0000259" key="9">
    <source>
        <dbReference type="PROSITE" id="PS52002"/>
    </source>
</evidence>
<dbReference type="CDD" id="cd01725">
    <property type="entry name" value="LSm2"/>
    <property type="match status" value="1"/>
</dbReference>